<dbReference type="PANTHER" id="PTHR39209:SF2">
    <property type="entry name" value="CYTOPLASMIC PROTEIN"/>
    <property type="match status" value="1"/>
</dbReference>
<gene>
    <name evidence="3" type="ORF">HDA35_001705</name>
</gene>
<protein>
    <submittedName>
        <fullName evidence="3">DNA/RNA-binding domain of Phe-tRNA-synthetase-like protein</fullName>
    </submittedName>
</protein>
<dbReference type="PANTHER" id="PTHR39209">
    <property type="match status" value="1"/>
</dbReference>
<keyword evidence="4" id="KW-1185">Reference proteome</keyword>
<comment type="caution">
    <text evidence="3">The sequence shown here is derived from an EMBL/GenBank/DDBJ whole genome shotgun (WGS) entry which is preliminary data.</text>
</comment>
<proteinExistence type="predicted"/>
<evidence type="ECO:0000313" key="3">
    <source>
        <dbReference type="EMBL" id="NYF55874.1"/>
    </source>
</evidence>
<evidence type="ECO:0000313" key="4">
    <source>
        <dbReference type="Proteomes" id="UP000631553"/>
    </source>
</evidence>
<dbReference type="RefSeq" id="WP_257028187.1">
    <property type="nucleotide sequence ID" value="NZ_JACCCQ010000001.1"/>
</dbReference>
<feature type="domain" description="B3/B4 tRNA-binding" evidence="2">
    <location>
        <begin position="77"/>
        <end position="232"/>
    </location>
</feature>
<dbReference type="SUPFAM" id="SSF56037">
    <property type="entry name" value="PheT/TilS domain"/>
    <property type="match status" value="1"/>
</dbReference>
<feature type="region of interest" description="Disordered" evidence="1">
    <location>
        <begin position="260"/>
        <end position="283"/>
    </location>
</feature>
<dbReference type="Pfam" id="PF03483">
    <property type="entry name" value="B3_4"/>
    <property type="match status" value="1"/>
</dbReference>
<dbReference type="EMBL" id="JACCCQ010000001">
    <property type="protein sequence ID" value="NYF55874.1"/>
    <property type="molecule type" value="Genomic_DNA"/>
</dbReference>
<dbReference type="Proteomes" id="UP000631553">
    <property type="component" value="Unassembled WGS sequence"/>
</dbReference>
<sequence length="283" mass="29525">MRNTMTQLSEGADRLAVRVDDRVLTAVPDYVLGLIAVPAVEVVPEHPVVAALLTAAEDALHTARLDKAGVAELPGIAAWREAYRAVGVNPNRFPCAAESIARRVAKGDRLPRINSLVDLCNSISLGSALPVASCAVAGIADLVVRPADGTETHLPLGAPDEPERPEPGEVVYADADGWAHSRRWNWRQGHLVRTDLGRHRLLLTVEAAHPGGRADVEAALARLTAALDELTGAASPATARQQLVLDRAAATGVLFTAPVGAPSPGELGGVSLSPAGSPGRTRP</sequence>
<name>A0ABX2RKL9_9ACTN</name>
<evidence type="ECO:0000256" key="1">
    <source>
        <dbReference type="SAM" id="MobiDB-lite"/>
    </source>
</evidence>
<evidence type="ECO:0000259" key="2">
    <source>
        <dbReference type="SMART" id="SM00873"/>
    </source>
</evidence>
<dbReference type="InterPro" id="IPR005146">
    <property type="entry name" value="B3/B4_tRNA-bd"/>
</dbReference>
<reference evidence="3 4" key="1">
    <citation type="submission" date="2020-07" db="EMBL/GenBank/DDBJ databases">
        <title>Sequencing the genomes of 1000 actinobacteria strains.</title>
        <authorList>
            <person name="Klenk H.-P."/>
        </authorList>
    </citation>
    <scope>NUCLEOTIDE SEQUENCE [LARGE SCALE GENOMIC DNA]</scope>
    <source>
        <strain evidence="3 4">DSM 43814</strain>
    </source>
</reference>
<dbReference type="SMART" id="SM00873">
    <property type="entry name" value="B3_4"/>
    <property type="match status" value="1"/>
</dbReference>
<accession>A0ABX2RKL9</accession>
<organism evidence="3 4">
    <name type="scientific">Micromonospora purpureochromogenes</name>
    <dbReference type="NCBI Taxonomy" id="47872"/>
    <lineage>
        <taxon>Bacteria</taxon>
        <taxon>Bacillati</taxon>
        <taxon>Actinomycetota</taxon>
        <taxon>Actinomycetes</taxon>
        <taxon>Micromonosporales</taxon>
        <taxon>Micromonosporaceae</taxon>
        <taxon>Micromonospora</taxon>
    </lineage>
</organism>